<dbReference type="GeneID" id="18937195"/>
<feature type="region of interest" description="Disordered" evidence="2">
    <location>
        <begin position="392"/>
        <end position="414"/>
    </location>
</feature>
<dbReference type="FunCoup" id="F4RCW5">
    <property type="interactions" value="618"/>
</dbReference>
<dbReference type="AlphaFoldDB" id="F4RCW5"/>
<dbReference type="OrthoDB" id="331341at2759"/>
<organism evidence="4">
    <name type="scientific">Melampsora larici-populina (strain 98AG31 / pathotype 3-4-7)</name>
    <name type="common">Poplar leaf rust fungus</name>
    <dbReference type="NCBI Taxonomy" id="747676"/>
    <lineage>
        <taxon>Eukaryota</taxon>
        <taxon>Fungi</taxon>
        <taxon>Dikarya</taxon>
        <taxon>Basidiomycota</taxon>
        <taxon>Pucciniomycotina</taxon>
        <taxon>Pucciniomycetes</taxon>
        <taxon>Pucciniales</taxon>
        <taxon>Melampsoraceae</taxon>
        <taxon>Melampsora</taxon>
    </lineage>
</organism>
<dbReference type="PANTHER" id="PTHR13138">
    <property type="entry name" value="PROTEIN LIN1"/>
    <property type="match status" value="1"/>
</dbReference>
<evidence type="ECO:0000256" key="2">
    <source>
        <dbReference type="SAM" id="MobiDB-lite"/>
    </source>
</evidence>
<feature type="compositionally biased region" description="Basic and acidic residues" evidence="2">
    <location>
        <begin position="202"/>
        <end position="215"/>
    </location>
</feature>
<evidence type="ECO:0000313" key="3">
    <source>
        <dbReference type="EMBL" id="EGG09796.1"/>
    </source>
</evidence>
<dbReference type="VEuPathDB" id="FungiDB:MELLADRAFT_95287"/>
<keyword evidence="4" id="KW-1185">Reference proteome</keyword>
<dbReference type="GO" id="GO:0005682">
    <property type="term" value="C:U5 snRNP"/>
    <property type="evidence" value="ECO:0007669"/>
    <property type="project" value="InterPro"/>
</dbReference>
<dbReference type="eggNOG" id="KOG2950">
    <property type="taxonomic scope" value="Eukaryota"/>
</dbReference>
<feature type="coiled-coil region" evidence="1">
    <location>
        <begin position="305"/>
        <end position="332"/>
    </location>
</feature>
<dbReference type="KEGG" id="mlr:MELLADRAFT_95287"/>
<feature type="compositionally biased region" description="Basic and acidic residues" evidence="2">
    <location>
        <begin position="159"/>
        <end position="180"/>
    </location>
</feature>
<feature type="compositionally biased region" description="Basic and acidic residues" evidence="2">
    <location>
        <begin position="396"/>
        <end position="413"/>
    </location>
</feature>
<feature type="compositionally biased region" description="Polar residues" evidence="2">
    <location>
        <begin position="57"/>
        <end position="72"/>
    </location>
</feature>
<gene>
    <name evidence="3" type="ORF">MELLADRAFT_95287</name>
</gene>
<keyword evidence="1" id="KW-0175">Coiled coil</keyword>
<sequence>MRLRSVNSEHEGCGPVPDRTLITYPLHHHPFYSATFQFQPLIQLNNIKKMSNKRNLEASTFDSPPVQKTTQSKNKKVKFVADAGPSRTFSDDGGDDDLQYDELNPVGKVGKRRVKNEGYDSDSSTENAEVREKKSKTEDEDMFDDDEGASESASKKSNKRFEKVDVGMRLKHGAEAKEYLDLGDIEGQEFGREEDGDDDETGENKAKKSKAKEENNGDDEDEFSDGYSDEEEDFVPGDEFANADDAPRARRKSKKGMGFMLSKFNMAEELTEGRMAADGSYVASVKDPEAAHDNWLEGVDSKKTMKMAREAKRKQEEEIQKLSALRDQQALQRTRKDCYVSLLSFLSAQNGRTVSQTLYQLGSEKRAHQQTRKKKVTKRTVIDELVPASITDEMDIDKGKGKERSTQSDKSEEQIAIDQKIAEITDLASTLMGTHGELDVYDMSHGTITGLLKSEGLVPRDWIPPCDSTAPLNNERSISSNHNSNSDRKPLIARPTTALQPNNPSPSLFYKFKPDPNNPSSLAMPPQIYGPFDRLTMESWATQGFFGPNADRIDIKVDTSPSGSSQWCTWSQTFQ</sequence>
<dbReference type="InParanoid" id="F4RCW5"/>
<dbReference type="STRING" id="747676.F4RCW5"/>
<name>F4RCW5_MELLP</name>
<feature type="compositionally biased region" description="Basic and acidic residues" evidence="2">
    <location>
        <begin position="128"/>
        <end position="137"/>
    </location>
</feature>
<dbReference type="PANTHER" id="PTHR13138:SF3">
    <property type="entry name" value="CD2 ANTIGEN CYTOPLASMIC TAIL-BINDING PROTEIN 2"/>
    <property type="match status" value="1"/>
</dbReference>
<feature type="region of interest" description="Disordered" evidence="2">
    <location>
        <begin position="57"/>
        <end position="255"/>
    </location>
</feature>
<evidence type="ECO:0000256" key="1">
    <source>
        <dbReference type="SAM" id="Coils"/>
    </source>
</evidence>
<dbReference type="SUPFAM" id="SSF55277">
    <property type="entry name" value="GYF domain"/>
    <property type="match status" value="1"/>
</dbReference>
<feature type="compositionally biased region" description="Acidic residues" evidence="2">
    <location>
        <begin position="138"/>
        <end position="149"/>
    </location>
</feature>
<dbReference type="RefSeq" id="XP_007406850.1">
    <property type="nucleotide sequence ID" value="XM_007406788.1"/>
</dbReference>
<feature type="compositionally biased region" description="Acidic residues" evidence="2">
    <location>
        <begin position="216"/>
        <end position="236"/>
    </location>
</feature>
<evidence type="ECO:0000313" key="4">
    <source>
        <dbReference type="Proteomes" id="UP000001072"/>
    </source>
</evidence>
<dbReference type="InterPro" id="IPR035445">
    <property type="entry name" value="GYF-like_dom_sf"/>
</dbReference>
<dbReference type="InterPro" id="IPR039905">
    <property type="entry name" value="CD2BP2/Lin1"/>
</dbReference>
<accession>F4RCW5</accession>
<dbReference type="Proteomes" id="UP000001072">
    <property type="component" value="Unassembled WGS sequence"/>
</dbReference>
<feature type="compositionally biased region" description="Acidic residues" evidence="2">
    <location>
        <begin position="181"/>
        <end position="201"/>
    </location>
</feature>
<evidence type="ECO:0008006" key="5">
    <source>
        <dbReference type="Google" id="ProtNLM"/>
    </source>
</evidence>
<reference evidence="4" key="1">
    <citation type="journal article" date="2011" name="Proc. Natl. Acad. Sci. U.S.A.">
        <title>Obligate biotrophy features unraveled by the genomic analysis of rust fungi.</title>
        <authorList>
            <person name="Duplessis S."/>
            <person name="Cuomo C.A."/>
            <person name="Lin Y.-C."/>
            <person name="Aerts A."/>
            <person name="Tisserant E."/>
            <person name="Veneault-Fourrey C."/>
            <person name="Joly D.L."/>
            <person name="Hacquard S."/>
            <person name="Amselem J."/>
            <person name="Cantarel B.L."/>
            <person name="Chiu R."/>
            <person name="Coutinho P.M."/>
            <person name="Feau N."/>
            <person name="Field M."/>
            <person name="Frey P."/>
            <person name="Gelhaye E."/>
            <person name="Goldberg J."/>
            <person name="Grabherr M.G."/>
            <person name="Kodira C.D."/>
            <person name="Kohler A."/>
            <person name="Kuees U."/>
            <person name="Lindquist E.A."/>
            <person name="Lucas S.M."/>
            <person name="Mago R."/>
            <person name="Mauceli E."/>
            <person name="Morin E."/>
            <person name="Murat C."/>
            <person name="Pangilinan J.L."/>
            <person name="Park R."/>
            <person name="Pearson M."/>
            <person name="Quesneville H."/>
            <person name="Rouhier N."/>
            <person name="Sakthikumar S."/>
            <person name="Salamov A.A."/>
            <person name="Schmutz J."/>
            <person name="Selles B."/>
            <person name="Shapiro H."/>
            <person name="Tanguay P."/>
            <person name="Tuskan G.A."/>
            <person name="Henrissat B."/>
            <person name="Van de Peer Y."/>
            <person name="Rouze P."/>
            <person name="Ellis J.G."/>
            <person name="Dodds P.N."/>
            <person name="Schein J.E."/>
            <person name="Zhong S."/>
            <person name="Hamelin R.C."/>
            <person name="Grigoriev I.V."/>
            <person name="Szabo L.J."/>
            <person name="Martin F."/>
        </authorList>
    </citation>
    <scope>NUCLEOTIDE SEQUENCE [LARGE SCALE GENOMIC DNA]</scope>
    <source>
        <strain evidence="4">98AG31 / pathotype 3-4-7</strain>
    </source>
</reference>
<dbReference type="HOGENOM" id="CLU_024456_1_0_1"/>
<proteinExistence type="predicted"/>
<protein>
    <recommendedName>
        <fullName evidence="5">GYF domain-containing protein</fullName>
    </recommendedName>
</protein>
<dbReference type="EMBL" id="GL883096">
    <property type="protein sequence ID" value="EGG09796.1"/>
    <property type="molecule type" value="Genomic_DNA"/>
</dbReference>